<dbReference type="AlphaFoldDB" id="A0A6A6SX49"/>
<protein>
    <submittedName>
        <fullName evidence="2">Uncharacterized protein</fullName>
    </submittedName>
</protein>
<accession>A0A6A6SX49</accession>
<dbReference type="Proteomes" id="UP000799324">
    <property type="component" value="Unassembled WGS sequence"/>
</dbReference>
<name>A0A6A6SX49_9PLEO</name>
<evidence type="ECO:0000313" key="3">
    <source>
        <dbReference type="Proteomes" id="UP000799324"/>
    </source>
</evidence>
<keyword evidence="3" id="KW-1185">Reference proteome</keyword>
<dbReference type="EMBL" id="MU004436">
    <property type="protein sequence ID" value="KAF2651048.1"/>
    <property type="molecule type" value="Genomic_DNA"/>
</dbReference>
<evidence type="ECO:0000313" key="2">
    <source>
        <dbReference type="EMBL" id="KAF2651048.1"/>
    </source>
</evidence>
<feature type="compositionally biased region" description="Polar residues" evidence="1">
    <location>
        <begin position="1"/>
        <end position="10"/>
    </location>
</feature>
<sequence length="176" mass="19692">MLSYNAPTASTDDRKRKAGGPDRPLQAKRRDHSQCGDIASQQFEYLEKPGQSVQSSTRLKCPYYQQNPSRYQKKSCKDVTYDTMRGVKYVTFLFPDSFNVFKDGIWSACMRKLQIAAAAAAVPLVPKCSRNCEASTSIGLRSLAPIRSRSGSSCSKSFLGQRRWCHLPVSTSRLSH</sequence>
<proteinExistence type="predicted"/>
<feature type="region of interest" description="Disordered" evidence="1">
    <location>
        <begin position="1"/>
        <end position="35"/>
    </location>
</feature>
<reference evidence="2" key="1">
    <citation type="journal article" date="2020" name="Stud. Mycol.">
        <title>101 Dothideomycetes genomes: a test case for predicting lifestyles and emergence of pathogens.</title>
        <authorList>
            <person name="Haridas S."/>
            <person name="Albert R."/>
            <person name="Binder M."/>
            <person name="Bloem J."/>
            <person name="Labutti K."/>
            <person name="Salamov A."/>
            <person name="Andreopoulos B."/>
            <person name="Baker S."/>
            <person name="Barry K."/>
            <person name="Bills G."/>
            <person name="Bluhm B."/>
            <person name="Cannon C."/>
            <person name="Castanera R."/>
            <person name="Culley D."/>
            <person name="Daum C."/>
            <person name="Ezra D."/>
            <person name="Gonzalez J."/>
            <person name="Henrissat B."/>
            <person name="Kuo A."/>
            <person name="Liang C."/>
            <person name="Lipzen A."/>
            <person name="Lutzoni F."/>
            <person name="Magnuson J."/>
            <person name="Mondo S."/>
            <person name="Nolan M."/>
            <person name="Ohm R."/>
            <person name="Pangilinan J."/>
            <person name="Park H.-J."/>
            <person name="Ramirez L."/>
            <person name="Alfaro M."/>
            <person name="Sun H."/>
            <person name="Tritt A."/>
            <person name="Yoshinaga Y."/>
            <person name="Zwiers L.-H."/>
            <person name="Turgeon B."/>
            <person name="Goodwin S."/>
            <person name="Spatafora J."/>
            <person name="Crous P."/>
            <person name="Grigoriev I."/>
        </authorList>
    </citation>
    <scope>NUCLEOTIDE SEQUENCE</scope>
    <source>
        <strain evidence="2">CBS 122681</strain>
    </source>
</reference>
<gene>
    <name evidence="2" type="ORF">K491DRAFT_104894</name>
</gene>
<organism evidence="2 3">
    <name type="scientific">Lophiostoma macrostomum CBS 122681</name>
    <dbReference type="NCBI Taxonomy" id="1314788"/>
    <lineage>
        <taxon>Eukaryota</taxon>
        <taxon>Fungi</taxon>
        <taxon>Dikarya</taxon>
        <taxon>Ascomycota</taxon>
        <taxon>Pezizomycotina</taxon>
        <taxon>Dothideomycetes</taxon>
        <taxon>Pleosporomycetidae</taxon>
        <taxon>Pleosporales</taxon>
        <taxon>Lophiostomataceae</taxon>
        <taxon>Lophiostoma</taxon>
    </lineage>
</organism>
<evidence type="ECO:0000256" key="1">
    <source>
        <dbReference type="SAM" id="MobiDB-lite"/>
    </source>
</evidence>